<accession>A0A6A6RSQ7</accession>
<sequence>MCQLQKGTRPSSKLETLRKVPHNIILLPRLSEAQHSSNYKTPRATNVETQIPNPFTRLDNDTYLHDRPQGDVFKLLIDSFRIHQADAFNVGGEASPNSVYSGASSSITGFRDFLAHASRRGGMLPSWWDANKTKECEEFGENGDNFSNLKARVDKNAIIKHYTDPRMPMQLRMLAEEICRVPPPGTMPGAGKQMRKVLIAMESGHGMEGPGSNMWMTHFGL</sequence>
<gene>
    <name evidence="1" type="ORF">P280DRAFT_405308</name>
</gene>
<dbReference type="EMBL" id="MU006790">
    <property type="protein sequence ID" value="KAF2638400.1"/>
    <property type="molecule type" value="Genomic_DNA"/>
</dbReference>
<protein>
    <submittedName>
        <fullName evidence="1">Uncharacterized protein</fullName>
    </submittedName>
</protein>
<organism evidence="1 2">
    <name type="scientific">Massarina eburnea CBS 473.64</name>
    <dbReference type="NCBI Taxonomy" id="1395130"/>
    <lineage>
        <taxon>Eukaryota</taxon>
        <taxon>Fungi</taxon>
        <taxon>Dikarya</taxon>
        <taxon>Ascomycota</taxon>
        <taxon>Pezizomycotina</taxon>
        <taxon>Dothideomycetes</taxon>
        <taxon>Pleosporomycetidae</taxon>
        <taxon>Pleosporales</taxon>
        <taxon>Massarineae</taxon>
        <taxon>Massarinaceae</taxon>
        <taxon>Massarina</taxon>
    </lineage>
</organism>
<dbReference type="Proteomes" id="UP000799753">
    <property type="component" value="Unassembled WGS sequence"/>
</dbReference>
<keyword evidence="2" id="KW-1185">Reference proteome</keyword>
<name>A0A6A6RSQ7_9PLEO</name>
<reference evidence="1" key="1">
    <citation type="journal article" date="2020" name="Stud. Mycol.">
        <title>101 Dothideomycetes genomes: a test case for predicting lifestyles and emergence of pathogens.</title>
        <authorList>
            <person name="Haridas S."/>
            <person name="Albert R."/>
            <person name="Binder M."/>
            <person name="Bloem J."/>
            <person name="Labutti K."/>
            <person name="Salamov A."/>
            <person name="Andreopoulos B."/>
            <person name="Baker S."/>
            <person name="Barry K."/>
            <person name="Bills G."/>
            <person name="Bluhm B."/>
            <person name="Cannon C."/>
            <person name="Castanera R."/>
            <person name="Culley D."/>
            <person name="Daum C."/>
            <person name="Ezra D."/>
            <person name="Gonzalez J."/>
            <person name="Henrissat B."/>
            <person name="Kuo A."/>
            <person name="Liang C."/>
            <person name="Lipzen A."/>
            <person name="Lutzoni F."/>
            <person name="Magnuson J."/>
            <person name="Mondo S."/>
            <person name="Nolan M."/>
            <person name="Ohm R."/>
            <person name="Pangilinan J."/>
            <person name="Park H.-J."/>
            <person name="Ramirez L."/>
            <person name="Alfaro M."/>
            <person name="Sun H."/>
            <person name="Tritt A."/>
            <person name="Yoshinaga Y."/>
            <person name="Zwiers L.-H."/>
            <person name="Turgeon B."/>
            <person name="Goodwin S."/>
            <person name="Spatafora J."/>
            <person name="Crous P."/>
            <person name="Grigoriev I."/>
        </authorList>
    </citation>
    <scope>NUCLEOTIDE SEQUENCE</scope>
    <source>
        <strain evidence="1">CBS 473.64</strain>
    </source>
</reference>
<dbReference type="AlphaFoldDB" id="A0A6A6RSQ7"/>
<evidence type="ECO:0000313" key="2">
    <source>
        <dbReference type="Proteomes" id="UP000799753"/>
    </source>
</evidence>
<proteinExistence type="predicted"/>
<evidence type="ECO:0000313" key="1">
    <source>
        <dbReference type="EMBL" id="KAF2638400.1"/>
    </source>
</evidence>
<dbReference type="OrthoDB" id="432970at2759"/>